<proteinExistence type="predicted"/>
<sequence length="420" mass="47220">MATTDMFYYLLFFLWFVTALLAHFFIKTFLRSRSQNNLPPSPPALPFIGHLHLIGSVLAKSFQTLAIRYGPIMQIRLGASTCVVASNAVVAKEIFKTQDLNFSSRPEFGGSEYFIYRGSRFVTAQYGDYWRFMKKLCMTRLLSVPQLDEFTDILDEEKVKLVESVMGCAREGKLCDLGGEFTALTNNTICRMTMSTRCSGGNNDADQIKRLDLFFAGTDTASTAMQWAMGELINNPKAFKRLRDEINTVVGPNRLVKESDVPNLPYLKAVMRETLRLHPSAPLIIRECAEDCKVNGSVIKAKTRVIVNVYAVMRDPESWANPNEFMPERFLESSEEKIGEHQMEFKGQNFRFLPFGSGRRGCPGASLAMMVMHAAVGALVQCFDWKIKDGKEVDLTPGPGFAAEMAHPLVCYPIKHMNGY</sequence>
<name>A0ACC4C349_POPAL</name>
<dbReference type="Proteomes" id="UP000309997">
    <property type="component" value="Unassembled WGS sequence"/>
</dbReference>
<organism evidence="1 2">
    <name type="scientific">Populus alba</name>
    <name type="common">White poplar</name>
    <dbReference type="NCBI Taxonomy" id="43335"/>
    <lineage>
        <taxon>Eukaryota</taxon>
        <taxon>Viridiplantae</taxon>
        <taxon>Streptophyta</taxon>
        <taxon>Embryophyta</taxon>
        <taxon>Tracheophyta</taxon>
        <taxon>Spermatophyta</taxon>
        <taxon>Magnoliopsida</taxon>
        <taxon>eudicotyledons</taxon>
        <taxon>Gunneridae</taxon>
        <taxon>Pentapetalae</taxon>
        <taxon>rosids</taxon>
        <taxon>fabids</taxon>
        <taxon>Malpighiales</taxon>
        <taxon>Salicaceae</taxon>
        <taxon>Saliceae</taxon>
        <taxon>Populus</taxon>
    </lineage>
</organism>
<protein>
    <submittedName>
        <fullName evidence="1">Uncharacterized protein</fullName>
    </submittedName>
</protein>
<comment type="caution">
    <text evidence="1">The sequence shown here is derived from an EMBL/GenBank/DDBJ whole genome shotgun (WGS) entry which is preliminary data.</text>
</comment>
<dbReference type="EMBL" id="RCHU02000006">
    <property type="protein sequence ID" value="KAL3585393.1"/>
    <property type="molecule type" value="Genomic_DNA"/>
</dbReference>
<keyword evidence="2" id="KW-1185">Reference proteome</keyword>
<evidence type="ECO:0000313" key="1">
    <source>
        <dbReference type="EMBL" id="KAL3585393.1"/>
    </source>
</evidence>
<evidence type="ECO:0000313" key="2">
    <source>
        <dbReference type="Proteomes" id="UP000309997"/>
    </source>
</evidence>
<gene>
    <name evidence="1" type="ORF">D5086_012260</name>
</gene>
<accession>A0ACC4C349</accession>
<reference evidence="1 2" key="1">
    <citation type="journal article" date="2024" name="Plant Biotechnol. J.">
        <title>Genome and CRISPR/Cas9 system of a widespread forest tree (Populus alba) in the world.</title>
        <authorList>
            <person name="Liu Y.J."/>
            <person name="Jiang P.F."/>
            <person name="Han X.M."/>
            <person name="Li X.Y."/>
            <person name="Wang H.M."/>
            <person name="Wang Y.J."/>
            <person name="Wang X.X."/>
            <person name="Zeng Q.Y."/>
        </authorList>
    </citation>
    <scope>NUCLEOTIDE SEQUENCE [LARGE SCALE GENOMIC DNA]</scope>
    <source>
        <strain evidence="2">cv. PAL-ZL1</strain>
    </source>
</reference>